<evidence type="ECO:0000313" key="7">
    <source>
        <dbReference type="EMBL" id="PIX77160.1"/>
    </source>
</evidence>
<keyword evidence="4 6" id="KW-1133">Transmembrane helix</keyword>
<accession>A0A2M7M373</accession>
<comment type="caution">
    <text evidence="7">The sequence shown here is derived from an EMBL/GenBank/DDBJ whole genome shotgun (WGS) entry which is preliminary data.</text>
</comment>
<dbReference type="PANTHER" id="PTHR34478">
    <property type="entry name" value="PROTEIN LEMA"/>
    <property type="match status" value="1"/>
</dbReference>
<dbReference type="AlphaFoldDB" id="A0A2M7M373"/>
<evidence type="ECO:0000256" key="6">
    <source>
        <dbReference type="SAM" id="Phobius"/>
    </source>
</evidence>
<feature type="transmembrane region" description="Helical" evidence="6">
    <location>
        <begin position="7"/>
        <end position="28"/>
    </location>
</feature>
<name>A0A2M7M373_9BACT</name>
<reference evidence="8" key="1">
    <citation type="submission" date="2017-09" db="EMBL/GenBank/DDBJ databases">
        <title>Depth-based differentiation of microbial function through sediment-hosted aquifers and enrichment of novel symbionts in the deep terrestrial subsurface.</title>
        <authorList>
            <person name="Probst A.J."/>
            <person name="Ladd B."/>
            <person name="Jarett J.K."/>
            <person name="Geller-Mcgrath D.E."/>
            <person name="Sieber C.M.K."/>
            <person name="Emerson J.B."/>
            <person name="Anantharaman K."/>
            <person name="Thomas B.C."/>
            <person name="Malmstrom R."/>
            <person name="Stieglmeier M."/>
            <person name="Klingl A."/>
            <person name="Woyke T."/>
            <person name="Ryan C.M."/>
            <person name="Banfield J.F."/>
        </authorList>
    </citation>
    <scope>NUCLEOTIDE SEQUENCE [LARGE SCALE GENOMIC DNA]</scope>
</reference>
<evidence type="ECO:0000256" key="4">
    <source>
        <dbReference type="ARBA" id="ARBA00022989"/>
    </source>
</evidence>
<comment type="similarity">
    <text evidence="2">Belongs to the LemA family.</text>
</comment>
<dbReference type="GO" id="GO:0016020">
    <property type="term" value="C:membrane"/>
    <property type="evidence" value="ECO:0007669"/>
    <property type="project" value="UniProtKB-SubCell"/>
</dbReference>
<dbReference type="Gene3D" id="1.20.1440.20">
    <property type="entry name" value="LemA-like domain"/>
    <property type="match status" value="1"/>
</dbReference>
<dbReference type="InterPro" id="IPR023353">
    <property type="entry name" value="LemA-like_dom_sf"/>
</dbReference>
<dbReference type="SUPFAM" id="SSF140478">
    <property type="entry name" value="LemA-like"/>
    <property type="match status" value="1"/>
</dbReference>
<evidence type="ECO:0000313" key="8">
    <source>
        <dbReference type="Proteomes" id="UP000229703"/>
    </source>
</evidence>
<keyword evidence="5 6" id="KW-0472">Membrane</keyword>
<evidence type="ECO:0000256" key="5">
    <source>
        <dbReference type="ARBA" id="ARBA00023136"/>
    </source>
</evidence>
<dbReference type="Pfam" id="PF04011">
    <property type="entry name" value="LemA"/>
    <property type="match status" value="1"/>
</dbReference>
<feature type="non-terminal residue" evidence="7">
    <location>
        <position position="95"/>
    </location>
</feature>
<keyword evidence="3 6" id="KW-0812">Transmembrane</keyword>
<evidence type="ECO:0000256" key="3">
    <source>
        <dbReference type="ARBA" id="ARBA00022692"/>
    </source>
</evidence>
<dbReference type="EMBL" id="PFJK01000191">
    <property type="protein sequence ID" value="PIX77160.1"/>
    <property type="molecule type" value="Genomic_DNA"/>
</dbReference>
<protein>
    <submittedName>
        <fullName evidence="7">LemA family protein</fullName>
    </submittedName>
</protein>
<evidence type="ECO:0000256" key="1">
    <source>
        <dbReference type="ARBA" id="ARBA00004167"/>
    </source>
</evidence>
<comment type="subcellular location">
    <subcellularLocation>
        <location evidence="1">Membrane</location>
        <topology evidence="1">Single-pass membrane protein</topology>
    </subcellularLocation>
</comment>
<dbReference type="InterPro" id="IPR007156">
    <property type="entry name" value="MamQ_LemA"/>
</dbReference>
<organism evidence="7 8">
    <name type="scientific">bacterium (Candidatus Ratteibacteria) CG_4_10_14_3_um_filter_41_18</name>
    <dbReference type="NCBI Taxonomy" id="2014287"/>
    <lineage>
        <taxon>Bacteria</taxon>
        <taxon>Candidatus Ratteibacteria</taxon>
    </lineage>
</organism>
<dbReference type="PANTHER" id="PTHR34478:SF2">
    <property type="entry name" value="MEMBRANE PROTEIN"/>
    <property type="match status" value="1"/>
</dbReference>
<sequence length="95" mass="10679">MSTRQKWIIVIVILLVVIIGLSVFIGGLNKVVRMDESVTEAWAQIDTQLQRRADLIPNLVQTVKGYARHEKEIFEHVADARKAWAGAKSIPDKIA</sequence>
<gene>
    <name evidence="7" type="ORF">COZ37_04145</name>
</gene>
<dbReference type="Proteomes" id="UP000229703">
    <property type="component" value="Unassembled WGS sequence"/>
</dbReference>
<evidence type="ECO:0000256" key="2">
    <source>
        <dbReference type="ARBA" id="ARBA00008854"/>
    </source>
</evidence>
<proteinExistence type="inferred from homology"/>